<dbReference type="Proteomes" id="UP001596403">
    <property type="component" value="Unassembled WGS sequence"/>
</dbReference>
<dbReference type="SUPFAM" id="SSF55874">
    <property type="entry name" value="ATPase domain of HSP90 chaperone/DNA topoisomerase II/histidine kinase"/>
    <property type="match status" value="1"/>
</dbReference>
<dbReference type="InterPro" id="IPR003661">
    <property type="entry name" value="HisK_dim/P_dom"/>
</dbReference>
<dbReference type="GO" id="GO:0005524">
    <property type="term" value="F:ATP binding"/>
    <property type="evidence" value="ECO:0007669"/>
    <property type="project" value="UniProtKB-KW"/>
</dbReference>
<dbReference type="InterPro" id="IPR005467">
    <property type="entry name" value="His_kinase_dom"/>
</dbReference>
<gene>
    <name evidence="15" type="ORF">ACFQAU_12905</name>
</gene>
<dbReference type="SMART" id="SM00304">
    <property type="entry name" value="HAMP"/>
    <property type="match status" value="1"/>
</dbReference>
<dbReference type="RefSeq" id="WP_386282697.1">
    <property type="nucleotide sequence ID" value="NZ_JBHSWA010000001.1"/>
</dbReference>
<evidence type="ECO:0000256" key="12">
    <source>
        <dbReference type="SAM" id="Phobius"/>
    </source>
</evidence>
<dbReference type="PROSITE" id="PS50885">
    <property type="entry name" value="HAMP"/>
    <property type="match status" value="1"/>
</dbReference>
<dbReference type="InterPro" id="IPR050428">
    <property type="entry name" value="TCS_sensor_his_kinase"/>
</dbReference>
<evidence type="ECO:0000256" key="11">
    <source>
        <dbReference type="SAM" id="MobiDB-lite"/>
    </source>
</evidence>
<dbReference type="EC" id="2.7.13.3" evidence="3"/>
<dbReference type="InterPro" id="IPR003594">
    <property type="entry name" value="HATPase_dom"/>
</dbReference>
<evidence type="ECO:0000256" key="6">
    <source>
        <dbReference type="ARBA" id="ARBA00022692"/>
    </source>
</evidence>
<organism evidence="15 16">
    <name type="scientific">Sulfitobacter profundi</name>
    <dbReference type="NCBI Taxonomy" id="2679961"/>
    <lineage>
        <taxon>Bacteria</taxon>
        <taxon>Pseudomonadati</taxon>
        <taxon>Pseudomonadota</taxon>
        <taxon>Alphaproteobacteria</taxon>
        <taxon>Rhodobacterales</taxon>
        <taxon>Roseobacteraceae</taxon>
        <taxon>Sulfitobacter</taxon>
    </lineage>
</organism>
<keyword evidence="9" id="KW-0902">Two-component regulatory system</keyword>
<evidence type="ECO:0000256" key="3">
    <source>
        <dbReference type="ARBA" id="ARBA00012438"/>
    </source>
</evidence>
<evidence type="ECO:0000313" key="16">
    <source>
        <dbReference type="Proteomes" id="UP001596403"/>
    </source>
</evidence>
<dbReference type="PRINTS" id="PR00344">
    <property type="entry name" value="BCTRLSENSOR"/>
</dbReference>
<dbReference type="SMART" id="SM00388">
    <property type="entry name" value="HisKA"/>
    <property type="match status" value="1"/>
</dbReference>
<evidence type="ECO:0000259" key="14">
    <source>
        <dbReference type="PROSITE" id="PS50885"/>
    </source>
</evidence>
<dbReference type="InterPro" id="IPR036097">
    <property type="entry name" value="HisK_dim/P_sf"/>
</dbReference>
<keyword evidence="16" id="KW-1185">Reference proteome</keyword>
<feature type="domain" description="HAMP" evidence="14">
    <location>
        <begin position="211"/>
        <end position="263"/>
    </location>
</feature>
<keyword evidence="10 12" id="KW-0472">Membrane</keyword>
<dbReference type="EMBL" id="JBHSWA010000001">
    <property type="protein sequence ID" value="MFC6642462.1"/>
    <property type="molecule type" value="Genomic_DNA"/>
</dbReference>
<dbReference type="CDD" id="cd06225">
    <property type="entry name" value="HAMP"/>
    <property type="match status" value="1"/>
</dbReference>
<dbReference type="Gene3D" id="1.10.287.130">
    <property type="match status" value="1"/>
</dbReference>
<evidence type="ECO:0000259" key="13">
    <source>
        <dbReference type="PROSITE" id="PS50109"/>
    </source>
</evidence>
<dbReference type="InterPro" id="IPR003660">
    <property type="entry name" value="HAMP_dom"/>
</dbReference>
<dbReference type="Gene3D" id="3.30.565.10">
    <property type="entry name" value="Histidine kinase-like ATPase, C-terminal domain"/>
    <property type="match status" value="1"/>
</dbReference>
<dbReference type="CDD" id="cd00082">
    <property type="entry name" value="HisKA"/>
    <property type="match status" value="1"/>
</dbReference>
<dbReference type="InterPro" id="IPR004358">
    <property type="entry name" value="Sig_transdc_His_kin-like_C"/>
</dbReference>
<evidence type="ECO:0000256" key="5">
    <source>
        <dbReference type="ARBA" id="ARBA00022679"/>
    </source>
</evidence>
<feature type="compositionally biased region" description="Pro residues" evidence="11">
    <location>
        <begin position="97"/>
        <end position="114"/>
    </location>
</feature>
<keyword evidence="15" id="KW-0547">Nucleotide-binding</keyword>
<keyword evidence="6 12" id="KW-0812">Transmembrane</keyword>
<dbReference type="InterPro" id="IPR036890">
    <property type="entry name" value="HATPase_C_sf"/>
</dbReference>
<reference evidence="16" key="1">
    <citation type="journal article" date="2019" name="Int. J. Syst. Evol. Microbiol.">
        <title>The Global Catalogue of Microorganisms (GCM) 10K type strain sequencing project: providing services to taxonomists for standard genome sequencing and annotation.</title>
        <authorList>
            <consortium name="The Broad Institute Genomics Platform"/>
            <consortium name="The Broad Institute Genome Sequencing Center for Infectious Disease"/>
            <person name="Wu L."/>
            <person name="Ma J."/>
        </authorList>
    </citation>
    <scope>NUCLEOTIDE SEQUENCE [LARGE SCALE GENOMIC DNA]</scope>
    <source>
        <strain evidence="16">NBRC 111368</strain>
    </source>
</reference>
<evidence type="ECO:0000256" key="7">
    <source>
        <dbReference type="ARBA" id="ARBA00022777"/>
    </source>
</evidence>
<sequence>MVDLTYEPNPEVIVRQDFHSRRSDFHSYRIGDGADGRPVDARGFCALPAQGELARFDELATSLAERGQNGWAEFDEDPQLWAAFVHAHAPLPSRSPRFPPEAPPPPRPDNPPPFTLGDDNMRLEKRIVLLDRDGNQIAGHIERSALFERRPVCANNTCAGANLLGYIGLNAPMEQRDASDTFFLRGQYASLALAALIAIALSAAAAFIIARQLLEPVRRLEAGAKTMAAGNYTARIKQDRSDELGQLIGHYNTLAATLEQTAKAEREWISNTSHELQTPLAVLRAQIEALQDGIRQPDDKTLTEMHAALMRLSRLVQDLKTLSYGREAELTSSIEQEDLPSLVKQAAETMRSKLSAKGIELELNLPMQMWVPCDRGQIGQVMDNLLENAFRYTDGPGQIRVNLQDGEGFAQLTVEDTPPAAPEDDGDKLFDRFYRVEASRSRAHGGSGLGLSVCRAIVEAHGGTISAGRSELGGVQIVIRLPKQAV</sequence>
<keyword evidence="5" id="KW-0808">Transferase</keyword>
<feature type="domain" description="Histidine kinase" evidence="13">
    <location>
        <begin position="271"/>
        <end position="485"/>
    </location>
</feature>
<dbReference type="SMART" id="SM00387">
    <property type="entry name" value="HATPase_c"/>
    <property type="match status" value="1"/>
</dbReference>
<protein>
    <recommendedName>
        <fullName evidence="3">histidine kinase</fullName>
        <ecNumber evidence="3">2.7.13.3</ecNumber>
    </recommendedName>
</protein>
<dbReference type="PANTHER" id="PTHR45436">
    <property type="entry name" value="SENSOR HISTIDINE KINASE YKOH"/>
    <property type="match status" value="1"/>
</dbReference>
<dbReference type="SUPFAM" id="SSF158472">
    <property type="entry name" value="HAMP domain-like"/>
    <property type="match status" value="1"/>
</dbReference>
<name>A0ABW1YZ84_9RHOB</name>
<evidence type="ECO:0000256" key="8">
    <source>
        <dbReference type="ARBA" id="ARBA00022989"/>
    </source>
</evidence>
<accession>A0ABW1YZ84</accession>
<comment type="catalytic activity">
    <reaction evidence="1">
        <text>ATP + protein L-histidine = ADP + protein N-phospho-L-histidine.</text>
        <dbReference type="EC" id="2.7.13.3"/>
    </reaction>
</comment>
<keyword evidence="7" id="KW-0418">Kinase</keyword>
<dbReference type="PANTHER" id="PTHR45436:SF5">
    <property type="entry name" value="SENSOR HISTIDINE KINASE TRCS"/>
    <property type="match status" value="1"/>
</dbReference>
<evidence type="ECO:0000256" key="4">
    <source>
        <dbReference type="ARBA" id="ARBA00022553"/>
    </source>
</evidence>
<evidence type="ECO:0000256" key="9">
    <source>
        <dbReference type="ARBA" id="ARBA00023012"/>
    </source>
</evidence>
<evidence type="ECO:0000256" key="2">
    <source>
        <dbReference type="ARBA" id="ARBA00004370"/>
    </source>
</evidence>
<comment type="subcellular location">
    <subcellularLocation>
        <location evidence="2">Membrane</location>
    </subcellularLocation>
</comment>
<dbReference type="Pfam" id="PF02518">
    <property type="entry name" value="HATPase_c"/>
    <property type="match status" value="1"/>
</dbReference>
<dbReference type="SUPFAM" id="SSF47384">
    <property type="entry name" value="Homodimeric domain of signal transducing histidine kinase"/>
    <property type="match status" value="1"/>
</dbReference>
<feature type="transmembrane region" description="Helical" evidence="12">
    <location>
        <begin position="188"/>
        <end position="210"/>
    </location>
</feature>
<dbReference type="PROSITE" id="PS50109">
    <property type="entry name" value="HIS_KIN"/>
    <property type="match status" value="1"/>
</dbReference>
<keyword evidence="4" id="KW-0597">Phosphoprotein</keyword>
<keyword evidence="15" id="KW-0067">ATP-binding</keyword>
<dbReference type="Gene3D" id="6.10.340.10">
    <property type="match status" value="1"/>
</dbReference>
<keyword evidence="8 12" id="KW-1133">Transmembrane helix</keyword>
<feature type="region of interest" description="Disordered" evidence="11">
    <location>
        <begin position="92"/>
        <end position="117"/>
    </location>
</feature>
<evidence type="ECO:0000313" key="15">
    <source>
        <dbReference type="EMBL" id="MFC6642462.1"/>
    </source>
</evidence>
<evidence type="ECO:0000256" key="1">
    <source>
        <dbReference type="ARBA" id="ARBA00000085"/>
    </source>
</evidence>
<proteinExistence type="predicted"/>
<comment type="caution">
    <text evidence="15">The sequence shown here is derived from an EMBL/GenBank/DDBJ whole genome shotgun (WGS) entry which is preliminary data.</text>
</comment>
<dbReference type="Pfam" id="PF00672">
    <property type="entry name" value="HAMP"/>
    <property type="match status" value="1"/>
</dbReference>
<evidence type="ECO:0000256" key="10">
    <source>
        <dbReference type="ARBA" id="ARBA00023136"/>
    </source>
</evidence>
<dbReference type="Pfam" id="PF00512">
    <property type="entry name" value="HisKA"/>
    <property type="match status" value="1"/>
</dbReference>